<feature type="compositionally biased region" description="Basic and acidic residues" evidence="1">
    <location>
        <begin position="651"/>
        <end position="700"/>
    </location>
</feature>
<evidence type="ECO:0000256" key="1">
    <source>
        <dbReference type="SAM" id="MobiDB-lite"/>
    </source>
</evidence>
<feature type="compositionally biased region" description="Low complexity" evidence="1">
    <location>
        <begin position="227"/>
        <end position="245"/>
    </location>
</feature>
<gene>
    <name evidence="2" type="ORF">JR316_009922</name>
</gene>
<evidence type="ECO:0000313" key="2">
    <source>
        <dbReference type="EMBL" id="KAG5165226.1"/>
    </source>
</evidence>
<feature type="region of interest" description="Disordered" evidence="1">
    <location>
        <begin position="200"/>
        <end position="750"/>
    </location>
</feature>
<feature type="compositionally biased region" description="Basic and acidic residues" evidence="1">
    <location>
        <begin position="510"/>
        <end position="524"/>
    </location>
</feature>
<feature type="compositionally biased region" description="Basic and acidic residues" evidence="1">
    <location>
        <begin position="925"/>
        <end position="943"/>
    </location>
</feature>
<feature type="compositionally biased region" description="Basic and acidic residues" evidence="1">
    <location>
        <begin position="466"/>
        <end position="479"/>
    </location>
</feature>
<comment type="caution">
    <text evidence="2">The sequence shown here is derived from an EMBL/GenBank/DDBJ whole genome shotgun (WGS) entry which is preliminary data.</text>
</comment>
<reference evidence="2" key="1">
    <citation type="submission" date="2021-02" db="EMBL/GenBank/DDBJ databases">
        <title>Psilocybe cubensis genome.</title>
        <authorList>
            <person name="Mckernan K.J."/>
            <person name="Crawford S."/>
            <person name="Trippe A."/>
            <person name="Kane L.T."/>
            <person name="Mclaughlin S."/>
        </authorList>
    </citation>
    <scope>NUCLEOTIDE SEQUENCE [LARGE SCALE GENOMIC DNA]</scope>
    <source>
        <strain evidence="2">MGC-MH-2018</strain>
    </source>
</reference>
<protein>
    <submittedName>
        <fullName evidence="2">Uncharacterized protein</fullName>
    </submittedName>
</protein>
<feature type="compositionally biased region" description="Polar residues" evidence="1">
    <location>
        <begin position="1148"/>
        <end position="1176"/>
    </location>
</feature>
<feature type="compositionally biased region" description="Low complexity" evidence="1">
    <location>
        <begin position="338"/>
        <end position="358"/>
    </location>
</feature>
<feature type="compositionally biased region" description="Basic and acidic residues" evidence="1">
    <location>
        <begin position="591"/>
        <end position="606"/>
    </location>
</feature>
<feature type="compositionally biased region" description="Basic and acidic residues" evidence="1">
    <location>
        <begin position="121"/>
        <end position="134"/>
    </location>
</feature>
<sequence>MPPRPVIKTRQGRPVSAVYIGKGPSPSLQDLSNNASGYASLIDGTPPTLPDLPEPASPVSSHGSVKSGLPSPPATNSTGSGSTGDPATIALRQRPLSHHSNSSTSTGGATPVARSSSRSSTRSEDRLSDMKIEDLGGVEGDFDDDYDKENDIDNESNFDGDDTARLDRRLLANKNMSESDLRKSSSEHITALQKVKTLAQRNRMALDKLSRLGSPSPARSGTPNTRSPAPSHSSSNSSKPSNSNPLRQPRALPPEGFKDPTRSGSETERESTHHSNSNSTHSSQSTSSRNRSSSSSYQHSPSVSSSQLSTTTPPPQPQSNSSYHRRRQVSAPTSPNQSRVSGAGSSESSASTSNIMESPSNRRRNRLSVASVSQLQLADFTEEDDDEHDLGPKTATGTAKDRTRERTLNERDLIIQSALAAAATSRSSPLGNRRRSALPKEFRSDLADENSSSKHASGRHSAAGRYEIDDKRESWKNKEPVTPFRPTANVGRSSTLRDTRHSGGSNGRWSSDDFRSSATVRDRANNSSLLNEDSRRERRQSLRGGSAESILGWSPGGRSLLGEGLRAAGLSRRKDDESRGPPSASTVGSDVFRERELYTDRDRRVDWSPQDILQEGRRKVFSERERDKQPARASTSMAHYQYRDQEDDTAEESREREGGRELVKNRHRSDYGLSSREHDSRREPSISRRERTSLPADRAESALGRYHNPPVPQSPALLAAHLQDRRSTSSPFGSRRYSVSHSNLTSSQSQLEPAKLLLESLSMFESQLNKLPLSVSTSSTGTGSSQVELSRNAQGVVFSAERLSALMKHGSTKALEAQVATEVDSTSNDASLKEIADIWGKVASDYRDGSRVADELVRGLTALLLGMGRVVRDFSTTSSEYGSPLVHGRHASLDEDRPDASSSTSGVVDGSNSAESGRHSSASRRSWEPLPRDKEKDREEALRRLAGGGTRPESVLARASPATFQKLKDRAKGLEGSGQSSENRDSVPLPRSSGSIRRLFTPREQREKMLDARAASVNAVLRGGANLATLDSQETVKEQPNFESPTPASKTRPSPPQRQKTLTPLSIPKPLPVLPSETQVRRSSASLAVSANSDKSTSSRDRERRRSTLRGAERPSFPSITTPSNATTAVTPHTVSNSPGITSPPLPRTNSEQSTRSQVTFSRPIASSVSATLSDIHQQHERNRTLSASSSSAEAGNSVIPDSKMPNLSASESERDVKPKTLGSRTLRASLDGQPAKEERSPVIIPRNVNVHAADRSAATTILQQSAGSSRDRRRTVTDIWPRE</sequence>
<feature type="compositionally biased region" description="Polar residues" evidence="1">
    <location>
        <begin position="900"/>
        <end position="924"/>
    </location>
</feature>
<feature type="compositionally biased region" description="Pro residues" evidence="1">
    <location>
        <begin position="47"/>
        <end position="56"/>
    </location>
</feature>
<feature type="compositionally biased region" description="Polar residues" evidence="1">
    <location>
        <begin position="1118"/>
        <end position="1141"/>
    </location>
</feature>
<feature type="region of interest" description="Disordered" evidence="1">
    <location>
        <begin position="1"/>
        <end position="165"/>
    </location>
</feature>
<accession>A0A8H7XSJ4</accession>
<feature type="compositionally biased region" description="Polar residues" evidence="1">
    <location>
        <begin position="728"/>
        <end position="750"/>
    </location>
</feature>
<feature type="compositionally biased region" description="Polar residues" evidence="1">
    <location>
        <begin position="74"/>
        <end position="85"/>
    </location>
</feature>
<feature type="compositionally biased region" description="Basic and acidic residues" evidence="1">
    <location>
        <begin position="1275"/>
        <end position="1284"/>
    </location>
</feature>
<feature type="compositionally biased region" description="Low complexity" evidence="1">
    <location>
        <begin position="274"/>
        <end position="311"/>
    </location>
</feature>
<feature type="compositionally biased region" description="Basic and acidic residues" evidence="1">
    <location>
        <begin position="256"/>
        <end position="273"/>
    </location>
</feature>
<proteinExistence type="predicted"/>
<feature type="compositionally biased region" description="Low complexity" evidence="1">
    <location>
        <begin position="98"/>
        <end position="120"/>
    </location>
</feature>
<feature type="compositionally biased region" description="Basic and acidic residues" evidence="1">
    <location>
        <begin position="399"/>
        <end position="413"/>
    </location>
</feature>
<dbReference type="EMBL" id="JAFIQS010000010">
    <property type="protein sequence ID" value="KAG5165226.1"/>
    <property type="molecule type" value="Genomic_DNA"/>
</dbReference>
<feature type="compositionally biased region" description="Polar residues" evidence="1">
    <location>
        <begin position="217"/>
        <end position="226"/>
    </location>
</feature>
<name>A0A8H7XSJ4_PSICU</name>
<feature type="compositionally biased region" description="Basic and acidic residues" evidence="1">
    <location>
        <begin position="614"/>
        <end position="630"/>
    </location>
</feature>
<feature type="compositionally biased region" description="Basic and acidic residues" evidence="1">
    <location>
        <begin position="1097"/>
        <end position="1106"/>
    </location>
</feature>
<feature type="region of interest" description="Disordered" evidence="1">
    <location>
        <begin position="1030"/>
        <end position="1249"/>
    </location>
</feature>
<dbReference type="OrthoDB" id="3358078at2759"/>
<feature type="compositionally biased region" description="Acidic residues" evidence="1">
    <location>
        <begin position="140"/>
        <end position="161"/>
    </location>
</feature>
<feature type="region of interest" description="Disordered" evidence="1">
    <location>
        <begin position="877"/>
        <end position="1003"/>
    </location>
</feature>
<feature type="compositionally biased region" description="Polar residues" evidence="1">
    <location>
        <begin position="26"/>
        <end position="37"/>
    </location>
</feature>
<organism evidence="2">
    <name type="scientific">Psilocybe cubensis</name>
    <name type="common">Psychedelic mushroom</name>
    <name type="synonym">Stropharia cubensis</name>
    <dbReference type="NCBI Taxonomy" id="181762"/>
    <lineage>
        <taxon>Eukaryota</taxon>
        <taxon>Fungi</taxon>
        <taxon>Dikarya</taxon>
        <taxon>Basidiomycota</taxon>
        <taxon>Agaricomycotina</taxon>
        <taxon>Agaricomycetes</taxon>
        <taxon>Agaricomycetidae</taxon>
        <taxon>Agaricales</taxon>
        <taxon>Agaricineae</taxon>
        <taxon>Strophariaceae</taxon>
        <taxon>Psilocybe</taxon>
    </lineage>
</organism>
<feature type="region of interest" description="Disordered" evidence="1">
    <location>
        <begin position="1261"/>
        <end position="1284"/>
    </location>
</feature>
<feature type="compositionally biased region" description="Low complexity" evidence="1">
    <location>
        <begin position="417"/>
        <end position="428"/>
    </location>
</feature>
<feature type="compositionally biased region" description="Low complexity" evidence="1">
    <location>
        <begin position="1083"/>
        <end position="1096"/>
    </location>
</feature>
<feature type="compositionally biased region" description="Polar residues" evidence="1">
    <location>
        <begin position="1041"/>
        <end position="1064"/>
    </location>
</feature>